<dbReference type="Gene3D" id="1.10.150.130">
    <property type="match status" value="1"/>
</dbReference>
<evidence type="ECO:0000256" key="1">
    <source>
        <dbReference type="ARBA" id="ARBA00008857"/>
    </source>
</evidence>
<gene>
    <name evidence="8" type="ORF">AB6T85_21330</name>
</gene>
<evidence type="ECO:0000256" key="3">
    <source>
        <dbReference type="ARBA" id="ARBA00023125"/>
    </source>
</evidence>
<dbReference type="PROSITE" id="PS51898">
    <property type="entry name" value="TYR_RECOMBINASE"/>
    <property type="match status" value="1"/>
</dbReference>
<keyword evidence="9" id="KW-1185">Reference proteome</keyword>
<dbReference type="PANTHER" id="PTHR30349">
    <property type="entry name" value="PHAGE INTEGRASE-RELATED"/>
    <property type="match status" value="1"/>
</dbReference>
<dbReference type="InterPro" id="IPR013762">
    <property type="entry name" value="Integrase-like_cat_sf"/>
</dbReference>
<dbReference type="PANTHER" id="PTHR30349:SF41">
    <property type="entry name" value="INTEGRASE_RECOMBINASE PROTEIN MJ0367-RELATED"/>
    <property type="match status" value="1"/>
</dbReference>
<keyword evidence="2" id="KW-0229">DNA integration</keyword>
<accession>A0ABV4EDD0</accession>
<evidence type="ECO:0000259" key="6">
    <source>
        <dbReference type="PROSITE" id="PS51898"/>
    </source>
</evidence>
<sequence>MSKSGGLMTVFNGDEDFVLRLRNFVKDKEAFSENTWRQLLSVMRLAHRWADENGRTFLPMSSQDLRDYLIHLQEKGRASSTISQHAAMISMLHRNAGLVVPNSSPEVGRALKKINRTAVVSGERTGQAVPFRKPDLMAIDEIWQKSPRLQDLRDLAFLHLAYSTLLRISELARIRVRDLSRTEDGLFIIDVGYTKTIVKSSGIIKALSARSSQRLHEWLESAGLYTNPDAYIFCRIHRSNKPLPSDTSEFSTRSLEEIFARAWRLAGKDRLIKTNKDRYAGWSGHSARVGAAQDMTQNGFAITEIMHEGTWTKTETLMRYIRNMEAHKGAMMKLMKEDD</sequence>
<evidence type="ECO:0000256" key="5">
    <source>
        <dbReference type="PROSITE-ProRule" id="PRU01248"/>
    </source>
</evidence>
<comment type="similarity">
    <text evidence="1">Belongs to the 'phage' integrase family.</text>
</comment>
<evidence type="ECO:0000256" key="4">
    <source>
        <dbReference type="ARBA" id="ARBA00023172"/>
    </source>
</evidence>
<dbReference type="InterPro" id="IPR002104">
    <property type="entry name" value="Integrase_catalytic"/>
</dbReference>
<evidence type="ECO:0000313" key="8">
    <source>
        <dbReference type="EMBL" id="MEY8772957.1"/>
    </source>
</evidence>
<dbReference type="SUPFAM" id="SSF56349">
    <property type="entry name" value="DNA breaking-rejoining enzymes"/>
    <property type="match status" value="1"/>
</dbReference>
<dbReference type="InterPro" id="IPR044068">
    <property type="entry name" value="CB"/>
</dbReference>
<dbReference type="Proteomes" id="UP001565243">
    <property type="component" value="Unassembled WGS sequence"/>
</dbReference>
<dbReference type="InterPro" id="IPR050090">
    <property type="entry name" value="Tyrosine_recombinase_XerCD"/>
</dbReference>
<keyword evidence="4" id="KW-0233">DNA recombination</keyword>
<dbReference type="InterPro" id="IPR010998">
    <property type="entry name" value="Integrase_recombinase_N"/>
</dbReference>
<dbReference type="Gene3D" id="1.10.443.10">
    <property type="entry name" value="Intergrase catalytic core"/>
    <property type="match status" value="1"/>
</dbReference>
<organism evidence="8 9">
    <name type="scientific">Erwinia aeris</name>
    <dbReference type="NCBI Taxonomy" id="3239803"/>
    <lineage>
        <taxon>Bacteria</taxon>
        <taxon>Pseudomonadati</taxon>
        <taxon>Pseudomonadota</taxon>
        <taxon>Gammaproteobacteria</taxon>
        <taxon>Enterobacterales</taxon>
        <taxon>Erwiniaceae</taxon>
        <taxon>Erwinia</taxon>
    </lineage>
</organism>
<dbReference type="PROSITE" id="PS51900">
    <property type="entry name" value="CB"/>
    <property type="match status" value="1"/>
</dbReference>
<proteinExistence type="inferred from homology"/>
<name>A0ABV4EDD0_9GAMM</name>
<evidence type="ECO:0000256" key="2">
    <source>
        <dbReference type="ARBA" id="ARBA00022908"/>
    </source>
</evidence>
<reference evidence="8 9" key="1">
    <citation type="submission" date="2024-07" db="EMBL/GenBank/DDBJ databases">
        <authorList>
            <person name="Hebao G."/>
        </authorList>
    </citation>
    <scope>NUCLEOTIDE SEQUENCE [LARGE SCALE GENOMIC DNA]</scope>
    <source>
        <strain evidence="8 9">ACCC 02193</strain>
    </source>
</reference>
<dbReference type="EMBL" id="JBGFFX010000017">
    <property type="protein sequence ID" value="MEY8772957.1"/>
    <property type="molecule type" value="Genomic_DNA"/>
</dbReference>
<dbReference type="Pfam" id="PF00589">
    <property type="entry name" value="Phage_integrase"/>
    <property type="match status" value="1"/>
</dbReference>
<protein>
    <submittedName>
        <fullName evidence="8">Tyrosine-type recombinase/integrase</fullName>
    </submittedName>
</protein>
<evidence type="ECO:0000259" key="7">
    <source>
        <dbReference type="PROSITE" id="PS51900"/>
    </source>
</evidence>
<feature type="domain" description="Core-binding (CB)" evidence="7">
    <location>
        <begin position="12"/>
        <end position="97"/>
    </location>
</feature>
<dbReference type="SUPFAM" id="SSF47823">
    <property type="entry name" value="lambda integrase-like, N-terminal domain"/>
    <property type="match status" value="1"/>
</dbReference>
<evidence type="ECO:0000313" key="9">
    <source>
        <dbReference type="Proteomes" id="UP001565243"/>
    </source>
</evidence>
<comment type="caution">
    <text evidence="8">The sequence shown here is derived from an EMBL/GenBank/DDBJ whole genome shotgun (WGS) entry which is preliminary data.</text>
</comment>
<dbReference type="InterPro" id="IPR011010">
    <property type="entry name" value="DNA_brk_join_enz"/>
</dbReference>
<keyword evidence="3 5" id="KW-0238">DNA-binding</keyword>
<feature type="domain" description="Tyr recombinase" evidence="6">
    <location>
        <begin position="132"/>
        <end position="333"/>
    </location>
</feature>